<evidence type="ECO:0000259" key="4">
    <source>
        <dbReference type="Pfam" id="PF24883"/>
    </source>
</evidence>
<feature type="domain" description="Nucleoside phosphorylase" evidence="3">
    <location>
        <begin position="13"/>
        <end position="289"/>
    </location>
</feature>
<evidence type="ECO:0000256" key="2">
    <source>
        <dbReference type="PROSITE-ProRule" id="PRU00023"/>
    </source>
</evidence>
<dbReference type="Gene3D" id="3.40.50.300">
    <property type="entry name" value="P-loop containing nucleotide triphosphate hydrolases"/>
    <property type="match status" value="1"/>
</dbReference>
<protein>
    <recommendedName>
        <fullName evidence="7">Ankyrin repeat-containing domain protein</fullName>
    </recommendedName>
</protein>
<dbReference type="EMBL" id="JBFXLR010000017">
    <property type="protein sequence ID" value="KAL2851712.1"/>
    <property type="molecule type" value="Genomic_DNA"/>
</dbReference>
<dbReference type="RefSeq" id="XP_070899969.1">
    <property type="nucleotide sequence ID" value="XM_071045362.1"/>
</dbReference>
<evidence type="ECO:0000259" key="3">
    <source>
        <dbReference type="Pfam" id="PF01048"/>
    </source>
</evidence>
<evidence type="ECO:0000256" key="1">
    <source>
        <dbReference type="ARBA" id="ARBA00022737"/>
    </source>
</evidence>
<dbReference type="InterPro" id="IPR000845">
    <property type="entry name" value="Nucleoside_phosphorylase_d"/>
</dbReference>
<dbReference type="InterPro" id="IPR002110">
    <property type="entry name" value="Ankyrin_rpt"/>
</dbReference>
<feature type="domain" description="Nephrocystin 3-like N-terminal" evidence="4">
    <location>
        <begin position="356"/>
        <end position="532"/>
    </location>
</feature>
<evidence type="ECO:0000313" key="5">
    <source>
        <dbReference type="EMBL" id="KAL2851712.1"/>
    </source>
</evidence>
<dbReference type="Gene3D" id="3.40.50.1580">
    <property type="entry name" value="Nucleoside phosphorylase domain"/>
    <property type="match status" value="1"/>
</dbReference>
<dbReference type="Pfam" id="PF23397">
    <property type="entry name" value="DUF7104"/>
    <property type="match status" value="2"/>
</dbReference>
<dbReference type="InterPro" id="IPR036770">
    <property type="entry name" value="Ankyrin_rpt-contain_sf"/>
</dbReference>
<dbReference type="SUPFAM" id="SSF48403">
    <property type="entry name" value="Ankyrin repeat"/>
    <property type="match status" value="1"/>
</dbReference>
<dbReference type="GeneID" id="98160526"/>
<proteinExistence type="predicted"/>
<dbReference type="PROSITE" id="PS50088">
    <property type="entry name" value="ANK_REPEAT"/>
    <property type="match status" value="1"/>
</dbReference>
<keyword evidence="6" id="KW-1185">Reference proteome</keyword>
<name>A0ABR4KKB0_9EURO</name>
<dbReference type="InterPro" id="IPR027417">
    <property type="entry name" value="P-loop_NTPase"/>
</dbReference>
<dbReference type="SUPFAM" id="SSF53167">
    <property type="entry name" value="Purine and uridine phosphorylases"/>
    <property type="match status" value="1"/>
</dbReference>
<dbReference type="Pfam" id="PF12796">
    <property type="entry name" value="Ank_2"/>
    <property type="match status" value="1"/>
</dbReference>
<accession>A0ABR4KKB0</accession>
<dbReference type="Pfam" id="PF01048">
    <property type="entry name" value="PNP_UDP_1"/>
    <property type="match status" value="1"/>
</dbReference>
<reference evidence="5 6" key="1">
    <citation type="submission" date="2024-07" db="EMBL/GenBank/DDBJ databases">
        <title>Section-level genome sequencing and comparative genomics of Aspergillus sections Usti and Cavernicolus.</title>
        <authorList>
            <consortium name="Lawrence Berkeley National Laboratory"/>
            <person name="Nybo J.L."/>
            <person name="Vesth T.C."/>
            <person name="Theobald S."/>
            <person name="Frisvad J.C."/>
            <person name="Larsen T.O."/>
            <person name="Kjaerboelling I."/>
            <person name="Rothschild-Mancinelli K."/>
            <person name="Lyhne E.K."/>
            <person name="Kogle M.E."/>
            <person name="Barry K."/>
            <person name="Clum A."/>
            <person name="Na H."/>
            <person name="Ledsgaard L."/>
            <person name="Lin J."/>
            <person name="Lipzen A."/>
            <person name="Kuo A."/>
            <person name="Riley R."/>
            <person name="Mondo S."/>
            <person name="LaButti K."/>
            <person name="Haridas S."/>
            <person name="Pangalinan J."/>
            <person name="Salamov A.A."/>
            <person name="Simmons B.A."/>
            <person name="Magnuson J.K."/>
            <person name="Chen J."/>
            <person name="Drula E."/>
            <person name="Henrissat B."/>
            <person name="Wiebenga A."/>
            <person name="Lubbers R.J."/>
            <person name="Gomes A.C."/>
            <person name="Macurrencykelacurrency M.R."/>
            <person name="Stajich J."/>
            <person name="Grigoriev I.V."/>
            <person name="Mortensen U.H."/>
            <person name="De vries R.P."/>
            <person name="Baker S.E."/>
            <person name="Andersen M.R."/>
        </authorList>
    </citation>
    <scope>NUCLEOTIDE SEQUENCE [LARGE SCALE GENOMIC DNA]</scope>
    <source>
        <strain evidence="5 6">CBS 756.74</strain>
    </source>
</reference>
<gene>
    <name evidence="5" type="ORF">BJX68DRAFT_265959</name>
</gene>
<dbReference type="Gene3D" id="1.25.40.20">
    <property type="entry name" value="Ankyrin repeat-containing domain"/>
    <property type="match status" value="1"/>
</dbReference>
<dbReference type="Proteomes" id="UP001610444">
    <property type="component" value="Unassembled WGS sequence"/>
</dbReference>
<dbReference type="PANTHER" id="PTHR46082">
    <property type="entry name" value="ATP/GTP-BINDING PROTEIN-RELATED"/>
    <property type="match status" value="1"/>
</dbReference>
<organism evidence="5 6">
    <name type="scientific">Aspergillus pseudodeflectus</name>
    <dbReference type="NCBI Taxonomy" id="176178"/>
    <lineage>
        <taxon>Eukaryota</taxon>
        <taxon>Fungi</taxon>
        <taxon>Dikarya</taxon>
        <taxon>Ascomycota</taxon>
        <taxon>Pezizomycotina</taxon>
        <taxon>Eurotiomycetes</taxon>
        <taxon>Eurotiomycetidae</taxon>
        <taxon>Eurotiales</taxon>
        <taxon>Aspergillaceae</taxon>
        <taxon>Aspergillus</taxon>
        <taxon>Aspergillus subgen. Nidulantes</taxon>
    </lineage>
</organism>
<dbReference type="PANTHER" id="PTHR46082:SF11">
    <property type="entry name" value="AAA+ ATPASE DOMAIN-CONTAINING PROTEIN-RELATED"/>
    <property type="match status" value="1"/>
</dbReference>
<dbReference type="Pfam" id="PF24883">
    <property type="entry name" value="NPHP3_N"/>
    <property type="match status" value="1"/>
</dbReference>
<dbReference type="InterPro" id="IPR035994">
    <property type="entry name" value="Nucleoside_phosphorylase_sf"/>
</dbReference>
<dbReference type="InterPro" id="IPR056884">
    <property type="entry name" value="NPHP3-like_N"/>
</dbReference>
<dbReference type="InterPro" id="IPR053137">
    <property type="entry name" value="NLR-like"/>
</dbReference>
<evidence type="ECO:0008006" key="7">
    <source>
        <dbReference type="Google" id="ProtNLM"/>
    </source>
</evidence>
<comment type="caution">
    <text evidence="5">The sequence shown here is derived from an EMBL/GenBank/DDBJ whole genome shotgun (WGS) entry which is preliminary data.</text>
</comment>
<sequence length="1973" mass="221276">MAPSSLSHDNYTVAWISALPHEMAAGRTMLDEIHPNLAQRSGDTNSYTLGSISGHNIVMVCLPAMGTNSAAAVVNHLRSSFPNVQYGLMVGIGGGVPSEKADIRLGDIVVSKPVDKYPGVVQYDFGKSVAGGRFEQTGTLNRPPEILLGAMASLEAQYPTLNEPISTIVTERLARNGKMTSFRCPGPEGDQLFESSYDHPEFEDDCSQCDIDRLVRRESRSTTEPHIWYGLIASGNQLMKDGSARDALSSKFPILCFEMEAAGLMNYLPCLVVRGICDYCDSHKKKKWQGYAAITAAAYATLLLSRVPRAVPSLGESSDVPRPTPEEMECCRALFITDPEEDLLRLKRRKGGHVPGTCDWIMDTEQLKLWLGDSSQTDVRPSIFWLHGNPGVGKSTITIAMTEILQSRPCFQSNEKTLAYFFCESSSDKHTSATSILRGLLHQLVHKHPEWVRFLMPKYLVRKEKLFTSFEALWSILLAIAKEFGEIYCIIDALDECTRDSQETLLAQLAETFDEGSGGPDGLGLYILVTSRPYEEIGRHLRQFYHHDLSSFPSLRHDVDLLIEKKVDELSRRNTYPQSIRQDVASILKDKADGTSLWVGIACRELLHVPSKNAVKTLERLPRSLDSLYTTLLESAKDHAPDEFETVVRILGVVAIALRPLTILELSQFAQIYLDQDEDVRHSFTRDTIHMCRLLIVVQDETVTLLHKSLKDFLLRGKQRVVEERPAHAQAAYRCLDLVVASFKDFDIYEYTQESDSFLFYSALYWSQHAYLGYDDFSILQRHSIFFEPQSQVRDAWRAFVSYHELSHWTYYNLHSLFELAGQWKILPVVNYILEGLGNTHALQNLLESSARNGDTRMFSFLLDQPLAIVKTSVIMAALRNDINGREIIKIILSRRRVSNLITESIILTAAECGNIDLLQWYIKRQGDEFVLSQRLLHGIVLGSDKGVVLEIMSRILRHSSDKPIFTEEHMKTAARHGDPAVIALLVDYPAVEPLITEDVVQQALLNPRGSWKTVQIFWNCLGDQLPVSVDLDFFPDEDDFHEMFEMFQIILDLLGDMVPILYHLWDCSATYRAHVLSILLEKRPALAFTKDMLSTAVEANDEALLTVILARSSTCEFIDQEFMTFAASHGSARTIELILDHVSGITIAEETVLAAAANGAHGLELMELLVRYLGDDFRVTSGLLETAVANRLWGPKIMHWLESLGSDSVGLSGQLSKSAARYTRVALVKHLYSLVDRNPLRRDELTMTVFEHGSIETISAICEQVLTDYHVIPEDLILAVIHNYYESNVIFQMLVDQGWNIPLTEDIVIAAEQAEYFFGVGLQVIISQLIVKGNDTCPTLVRMAAFYAVANEHQAALVLRGPEKFLLTEDLLARIAIAGNARTFQFLFHAQPSKLRSSAEWLKLLRRRLSMDFLTPLKAFLCQHHGVSWLSEEVLEAMSCYQEYTEVVGAVLAHPDSQVAITDELIIRCARRCRHDIFLPILQRGNPTFNSQFCQNLIDSVVQNWLYGEDIIHTLQQLYPAMNLLITERTARLIAYYHNWEPVKALLQYPEDKVMVTREALFAAANDSEDLLALFLSRANGHLVTREAIVSAVGSPGDELMIQDVLRAAATSSHPPEQANFATFKALFHRLAGSSSADDALIRASMRSWQSTAVLRFLIDTAGDSFRLTEDIMVDAADHAPKALEYLLHRFGTRVPITEKVLEAAIVAAGCDALRLILPRANHLAITGTMMEAMFYRSQGFGRFIWETAAEEKLEFMWASGKPIPITEDILIAAAGHKVADVLARQYPNEVKLCLTDRVLLATAASNHSGIKILKLYERRFGCQITETLRFVYRLGAAVRDKHLWAVQRLLEQGAPPDTADFDLRTPLHHAACGHRESIVEALLQTQSVDINATDFRGETPLLVAVRTGDSTIVRILLTAGADPNAVNSRGQTAWSIAEERVYLRIMRTLEEFGADTNLASCEIGLELRDDR</sequence>
<dbReference type="InterPro" id="IPR055530">
    <property type="entry name" value="DUF7104"/>
</dbReference>
<keyword evidence="2" id="KW-0040">ANK repeat</keyword>
<dbReference type="SMART" id="SM00248">
    <property type="entry name" value="ANK"/>
    <property type="match status" value="5"/>
</dbReference>
<evidence type="ECO:0000313" key="6">
    <source>
        <dbReference type="Proteomes" id="UP001610444"/>
    </source>
</evidence>
<feature type="repeat" description="ANK" evidence="2">
    <location>
        <begin position="1898"/>
        <end position="1930"/>
    </location>
</feature>
<dbReference type="PROSITE" id="PS50297">
    <property type="entry name" value="ANK_REP_REGION"/>
    <property type="match status" value="1"/>
</dbReference>
<dbReference type="SUPFAM" id="SSF52540">
    <property type="entry name" value="P-loop containing nucleoside triphosphate hydrolases"/>
    <property type="match status" value="1"/>
</dbReference>
<keyword evidence="1" id="KW-0677">Repeat</keyword>